<dbReference type="Proteomes" id="UP000003959">
    <property type="component" value="Unassembled WGS sequence"/>
</dbReference>
<gene>
    <name evidence="1" type="ORF">LYNGBM3L_52160</name>
</gene>
<evidence type="ECO:0000313" key="1">
    <source>
        <dbReference type="EMBL" id="EGJ30309.1"/>
    </source>
</evidence>
<protein>
    <submittedName>
        <fullName evidence="1">Uncharacterized protein</fullName>
    </submittedName>
</protein>
<dbReference type="EMBL" id="GL890955">
    <property type="protein sequence ID" value="EGJ30309.1"/>
    <property type="molecule type" value="Genomic_DNA"/>
</dbReference>
<accession>F4XYM2</accession>
<proteinExistence type="predicted"/>
<dbReference type="HOGENOM" id="CLU_3137781_0_0_3"/>
<organism evidence="1 2">
    <name type="scientific">Moorena producens 3L</name>
    <dbReference type="NCBI Taxonomy" id="489825"/>
    <lineage>
        <taxon>Bacteria</taxon>
        <taxon>Bacillati</taxon>
        <taxon>Cyanobacteriota</taxon>
        <taxon>Cyanophyceae</taxon>
        <taxon>Coleofasciculales</taxon>
        <taxon>Coleofasciculaceae</taxon>
        <taxon>Moorena</taxon>
    </lineage>
</organism>
<reference evidence="2" key="1">
    <citation type="journal article" date="2011" name="Proc. Natl. Acad. Sci. U.S.A.">
        <title>Genomic insights into the physiology and ecology of the marine filamentous cyanobacterium Lyngbya majuscula.</title>
        <authorList>
            <person name="Jones A.C."/>
            <person name="Monroe E.A."/>
            <person name="Podell S."/>
            <person name="Hess W.R."/>
            <person name="Klages S."/>
            <person name="Esquenazi E."/>
            <person name="Niessen S."/>
            <person name="Hoover H."/>
            <person name="Rothmann M."/>
            <person name="Lasken R.S."/>
            <person name="Yates J.R.III."/>
            <person name="Reinhardt R."/>
            <person name="Kube M."/>
            <person name="Burkart M.D."/>
            <person name="Allen E.E."/>
            <person name="Dorrestein P.C."/>
            <person name="Gerwick W.H."/>
            <person name="Gerwick L."/>
        </authorList>
    </citation>
    <scope>NUCLEOTIDE SEQUENCE [LARGE SCALE GENOMIC DNA]</scope>
    <source>
        <strain evidence="2">3L</strain>
    </source>
</reference>
<sequence length="49" mass="5589">MAGIGLHLRGKRQDGKEIQSFIGQENKTIQIYISFGNAITVFSFELVFW</sequence>
<evidence type="ECO:0000313" key="2">
    <source>
        <dbReference type="Proteomes" id="UP000003959"/>
    </source>
</evidence>
<name>F4XYM2_9CYAN</name>
<keyword evidence="2" id="KW-1185">Reference proteome</keyword>
<dbReference type="AlphaFoldDB" id="F4XYM2"/>